<sequence length="58" mass="6907">MNKIGHHDTISYVIYADYCRLDKRFKDAIKWAMNEVRIDNVNVDMTLLLKWAIYAESN</sequence>
<name>A0A0F9PX30_9ZZZZ</name>
<dbReference type="AlphaFoldDB" id="A0A0F9PX30"/>
<protein>
    <submittedName>
        <fullName evidence="1">Uncharacterized protein</fullName>
    </submittedName>
</protein>
<accession>A0A0F9PX30</accession>
<evidence type="ECO:0000313" key="1">
    <source>
        <dbReference type="EMBL" id="KKN29272.1"/>
    </source>
</evidence>
<proteinExistence type="predicted"/>
<dbReference type="EMBL" id="LAZR01002498">
    <property type="protein sequence ID" value="KKN29272.1"/>
    <property type="molecule type" value="Genomic_DNA"/>
</dbReference>
<gene>
    <name evidence="1" type="ORF">LCGC14_0845780</name>
</gene>
<reference evidence="1" key="1">
    <citation type="journal article" date="2015" name="Nature">
        <title>Complex archaea that bridge the gap between prokaryotes and eukaryotes.</title>
        <authorList>
            <person name="Spang A."/>
            <person name="Saw J.H."/>
            <person name="Jorgensen S.L."/>
            <person name="Zaremba-Niedzwiedzka K."/>
            <person name="Martijn J."/>
            <person name="Lind A.E."/>
            <person name="van Eijk R."/>
            <person name="Schleper C."/>
            <person name="Guy L."/>
            <person name="Ettema T.J."/>
        </authorList>
    </citation>
    <scope>NUCLEOTIDE SEQUENCE</scope>
</reference>
<comment type="caution">
    <text evidence="1">The sequence shown here is derived from an EMBL/GenBank/DDBJ whole genome shotgun (WGS) entry which is preliminary data.</text>
</comment>
<organism evidence="1">
    <name type="scientific">marine sediment metagenome</name>
    <dbReference type="NCBI Taxonomy" id="412755"/>
    <lineage>
        <taxon>unclassified sequences</taxon>
        <taxon>metagenomes</taxon>
        <taxon>ecological metagenomes</taxon>
    </lineage>
</organism>